<dbReference type="GO" id="GO:1990113">
    <property type="term" value="P:RNA polymerase I assembly"/>
    <property type="evidence" value="ECO:0007669"/>
    <property type="project" value="TreeGrafter"/>
</dbReference>
<protein>
    <recommendedName>
        <fullName evidence="6">Prefoldin subunit 5</fullName>
    </recommendedName>
</protein>
<dbReference type="PANTHER" id="PTHR12674">
    <property type="entry name" value="PREFOLDIN SUBUNIT 5"/>
    <property type="match status" value="1"/>
</dbReference>
<dbReference type="Proteomes" id="UP000014071">
    <property type="component" value="Unassembled WGS sequence"/>
</dbReference>
<dbReference type="GO" id="GO:0051082">
    <property type="term" value="F:unfolded protein binding"/>
    <property type="evidence" value="ECO:0007669"/>
    <property type="project" value="InterPro"/>
</dbReference>
<keyword evidence="5" id="KW-1185">Reference proteome</keyword>
<reference evidence="5" key="1">
    <citation type="journal article" date="2013" name="Genome Announc.">
        <title>Draft genome sequence of the basidiomycetous yeast-like fungus Pseudozyma hubeiensis SY62, which produces an abundant amount of the biosurfactant mannosylerythritol lipids.</title>
        <authorList>
            <person name="Konishi M."/>
            <person name="Hatada Y."/>
            <person name="Horiuchi J."/>
        </authorList>
    </citation>
    <scope>NUCLEOTIDE SEQUENCE [LARGE SCALE GENOMIC DNA]</scope>
    <source>
        <strain evidence="5">SY62</strain>
    </source>
</reference>
<name>R9P728_PSEHS</name>
<comment type="similarity">
    <text evidence="1">Belongs to the prefoldin subunit alpha family.</text>
</comment>
<dbReference type="GO" id="GO:1990115">
    <property type="term" value="P:RNA polymerase III assembly"/>
    <property type="evidence" value="ECO:0007669"/>
    <property type="project" value="TreeGrafter"/>
</dbReference>
<dbReference type="AlphaFoldDB" id="R9P728"/>
<keyword evidence="2" id="KW-0143">Chaperone</keyword>
<dbReference type="eggNOG" id="KOG3048">
    <property type="taxonomic scope" value="Eukaryota"/>
</dbReference>
<evidence type="ECO:0000256" key="2">
    <source>
        <dbReference type="ARBA" id="ARBA00023186"/>
    </source>
</evidence>
<dbReference type="GO" id="GO:0016272">
    <property type="term" value="C:prefoldin complex"/>
    <property type="evidence" value="ECO:0007669"/>
    <property type="project" value="InterPro"/>
</dbReference>
<dbReference type="FunFam" id="1.10.287.370:FF:000004">
    <property type="entry name" value="Probable prefoldin subunit 5"/>
    <property type="match status" value="1"/>
</dbReference>
<evidence type="ECO:0000256" key="3">
    <source>
        <dbReference type="SAM" id="Coils"/>
    </source>
</evidence>
<proteinExistence type="inferred from homology"/>
<evidence type="ECO:0000313" key="5">
    <source>
        <dbReference type="Proteomes" id="UP000014071"/>
    </source>
</evidence>
<dbReference type="InterPro" id="IPR004127">
    <property type="entry name" value="Prefoldin_subunit_alpha"/>
</dbReference>
<dbReference type="GO" id="GO:1990114">
    <property type="term" value="P:RNA polymerase II core complex assembly"/>
    <property type="evidence" value="ECO:0007669"/>
    <property type="project" value="TreeGrafter"/>
</dbReference>
<dbReference type="RefSeq" id="XP_012190753.1">
    <property type="nucleotide sequence ID" value="XM_012335363.1"/>
</dbReference>
<gene>
    <name evidence="4" type="ORF">PHSY_004751</name>
</gene>
<dbReference type="CDD" id="cd23157">
    <property type="entry name" value="Prefoldin_5"/>
    <property type="match status" value="1"/>
</dbReference>
<dbReference type="STRING" id="1305764.R9P728"/>
<keyword evidence="3" id="KW-0175">Coiled coil</keyword>
<accession>R9P728</accession>
<dbReference type="SUPFAM" id="SSF46579">
    <property type="entry name" value="Prefoldin"/>
    <property type="match status" value="1"/>
</dbReference>
<dbReference type="HAMAP" id="MF_00308">
    <property type="entry name" value="PfdA"/>
    <property type="match status" value="1"/>
</dbReference>
<organism evidence="4 5">
    <name type="scientific">Pseudozyma hubeiensis (strain SY62)</name>
    <name type="common">Yeast</name>
    <dbReference type="NCBI Taxonomy" id="1305764"/>
    <lineage>
        <taxon>Eukaryota</taxon>
        <taxon>Fungi</taxon>
        <taxon>Dikarya</taxon>
        <taxon>Basidiomycota</taxon>
        <taxon>Ustilaginomycotina</taxon>
        <taxon>Ustilaginomycetes</taxon>
        <taxon>Ustilaginales</taxon>
        <taxon>Ustilaginaceae</taxon>
        <taxon>Pseudozyma</taxon>
    </lineage>
</organism>
<dbReference type="Pfam" id="PF02996">
    <property type="entry name" value="Prefoldin"/>
    <property type="match status" value="1"/>
</dbReference>
<dbReference type="PANTHER" id="PTHR12674:SF2">
    <property type="entry name" value="PREFOLDIN SUBUNIT 5"/>
    <property type="match status" value="1"/>
</dbReference>
<dbReference type="GO" id="GO:0006457">
    <property type="term" value="P:protein folding"/>
    <property type="evidence" value="ECO:0007669"/>
    <property type="project" value="InterPro"/>
</dbReference>
<dbReference type="OrthoDB" id="10267474at2759"/>
<dbReference type="NCBIfam" id="TIGR00293">
    <property type="entry name" value="prefoldin subunit alpha"/>
    <property type="match status" value="1"/>
</dbReference>
<evidence type="ECO:0000313" key="4">
    <source>
        <dbReference type="EMBL" id="GAC97166.1"/>
    </source>
</evidence>
<dbReference type="InterPro" id="IPR011599">
    <property type="entry name" value="PFD_alpha_archaea"/>
</dbReference>
<dbReference type="InterPro" id="IPR009053">
    <property type="entry name" value="Prefoldin"/>
</dbReference>
<dbReference type="EMBL" id="DF238808">
    <property type="protein sequence ID" value="GAC97166.1"/>
    <property type="molecule type" value="Genomic_DNA"/>
</dbReference>
<feature type="coiled-coil region" evidence="3">
    <location>
        <begin position="113"/>
        <end position="140"/>
    </location>
</feature>
<feature type="coiled-coil region" evidence="3">
    <location>
        <begin position="208"/>
        <end position="242"/>
    </location>
</feature>
<dbReference type="GO" id="GO:0005737">
    <property type="term" value="C:cytoplasm"/>
    <property type="evidence" value="ECO:0007669"/>
    <property type="project" value="TreeGrafter"/>
</dbReference>
<dbReference type="GeneID" id="24110032"/>
<dbReference type="HOGENOM" id="CLU_983951_0_0_1"/>
<sequence length="283" mass="31581">MLCAVNSEVVLRSLGLKFWCVQLPKKRVQQICRIASQCSDQQARLHTSHPPNQHFGHQHLSRSLTIVVHREVSNCLIHKAERQQLLLDAILPSRPLPRGSHSFATMASKGQQVDLMSLDVQQLLEVKKQLETEVQHLTSSFGQLKAAQAKFRSCIESVASVKPENKDKTTLIPLTSSLYVPGKLADLDNVIVDVGTGYFVEKSTSDATKMYQEKVEFLTKNLEQLQETVLRQQENLQTTVEMIRMPDGESTLTLSASTHVQTPMSDLGSGDVAMGLRLPVLRM</sequence>
<dbReference type="Gene3D" id="1.10.287.370">
    <property type="match status" value="1"/>
</dbReference>
<evidence type="ECO:0008006" key="6">
    <source>
        <dbReference type="Google" id="ProtNLM"/>
    </source>
</evidence>
<evidence type="ECO:0000256" key="1">
    <source>
        <dbReference type="ARBA" id="ARBA00010048"/>
    </source>
</evidence>